<evidence type="ECO:0000313" key="2">
    <source>
        <dbReference type="Proteomes" id="UP001186944"/>
    </source>
</evidence>
<dbReference type="PANTHER" id="PTHR22901">
    <property type="entry name" value="SIALATE O-ACETYLESTERASE"/>
    <property type="match status" value="1"/>
</dbReference>
<sequence>MVLQRGALTSVWGTSTKIGDLVELLLDGAVVARRIVDSTHVWQIFFKPPSNPGPHVLTASSSLGNVSISDVLFGDVWVCSGQSNMEFMTLGLQNATEEYIDAANYPNIRLFKVDHAVSATPLQELTKVGQVWNKASKAAVNAFTPSALFNAMINPLLRNTIYGAIWYQGESNSGRAAAYACEFPAMIDDWRAKFHQYSLTTNANFPFGFVQLAPWRPNPKSRAFSDLRWSQTAEVGFVPNSKMNNTFMAVAIDLPDYTSPYGSIHPRYKHDIARRLGLSSLAVAYHQTGFDYQGPFPTSYKLDRVHSHVVIEFDHGNTPIEVRETTGFEICCTYVNHICEEYAGGWKNATMTSHSTTSVTLDAHNCNVGGVRYAWRESPCELRKCAVYSRDSNLPAPPFKHEAFLQ</sequence>
<proteinExistence type="predicted"/>
<gene>
    <name evidence="1" type="ORF">FSP39_022378</name>
</gene>
<dbReference type="InterPro" id="IPR039329">
    <property type="entry name" value="SIAE"/>
</dbReference>
<dbReference type="SUPFAM" id="SSF52266">
    <property type="entry name" value="SGNH hydrolase"/>
    <property type="match status" value="1"/>
</dbReference>
<reference evidence="1" key="1">
    <citation type="submission" date="2019-08" db="EMBL/GenBank/DDBJ databases">
        <title>The improved chromosome-level genome for the pearl oyster Pinctada fucata martensii using PacBio sequencing and Hi-C.</title>
        <authorList>
            <person name="Zheng Z."/>
        </authorList>
    </citation>
    <scope>NUCLEOTIDE SEQUENCE</scope>
    <source>
        <strain evidence="1">ZZ-2019</strain>
        <tissue evidence="1">Adductor muscle</tissue>
    </source>
</reference>
<protein>
    <recommendedName>
        <fullName evidence="3">Sialate O-acetylesterase domain-containing protein</fullName>
    </recommendedName>
</protein>
<accession>A0AA88YGA6</accession>
<dbReference type="GO" id="GO:0005975">
    <property type="term" value="P:carbohydrate metabolic process"/>
    <property type="evidence" value="ECO:0007669"/>
    <property type="project" value="TreeGrafter"/>
</dbReference>
<dbReference type="Gene3D" id="3.40.50.1110">
    <property type="entry name" value="SGNH hydrolase"/>
    <property type="match status" value="1"/>
</dbReference>
<dbReference type="AlphaFoldDB" id="A0AA88YGA6"/>
<organism evidence="1 2">
    <name type="scientific">Pinctada imbricata</name>
    <name type="common">Atlantic pearl-oyster</name>
    <name type="synonym">Pinctada martensii</name>
    <dbReference type="NCBI Taxonomy" id="66713"/>
    <lineage>
        <taxon>Eukaryota</taxon>
        <taxon>Metazoa</taxon>
        <taxon>Spiralia</taxon>
        <taxon>Lophotrochozoa</taxon>
        <taxon>Mollusca</taxon>
        <taxon>Bivalvia</taxon>
        <taxon>Autobranchia</taxon>
        <taxon>Pteriomorphia</taxon>
        <taxon>Pterioida</taxon>
        <taxon>Pterioidea</taxon>
        <taxon>Pteriidae</taxon>
        <taxon>Pinctada</taxon>
    </lineage>
</organism>
<keyword evidence="2" id="KW-1185">Reference proteome</keyword>
<comment type="caution">
    <text evidence="1">The sequence shown here is derived from an EMBL/GenBank/DDBJ whole genome shotgun (WGS) entry which is preliminary data.</text>
</comment>
<evidence type="ECO:0008006" key="3">
    <source>
        <dbReference type="Google" id="ProtNLM"/>
    </source>
</evidence>
<evidence type="ECO:0000313" key="1">
    <source>
        <dbReference type="EMBL" id="KAK3098718.1"/>
    </source>
</evidence>
<dbReference type="PANTHER" id="PTHR22901:SF0">
    <property type="entry name" value="SIALATE O-ACETYLESTERASE"/>
    <property type="match status" value="1"/>
</dbReference>
<name>A0AA88YGA6_PINIB</name>
<dbReference type="GO" id="GO:0001681">
    <property type="term" value="F:sialate O-acetylesterase activity"/>
    <property type="evidence" value="ECO:0007669"/>
    <property type="project" value="InterPro"/>
</dbReference>
<dbReference type="Proteomes" id="UP001186944">
    <property type="component" value="Unassembled WGS sequence"/>
</dbReference>
<dbReference type="EMBL" id="VSWD01000007">
    <property type="protein sequence ID" value="KAK3098718.1"/>
    <property type="molecule type" value="Genomic_DNA"/>
</dbReference>
<dbReference type="InterPro" id="IPR036514">
    <property type="entry name" value="SGNH_hydro_sf"/>
</dbReference>